<dbReference type="PANTHER" id="PTHR12843">
    <property type="entry name" value="PROTEIN-LYSINE N-METHYLTRANSFERASE METTL10"/>
    <property type="match status" value="1"/>
</dbReference>
<evidence type="ECO:0000313" key="8">
    <source>
        <dbReference type="Proteomes" id="UP000398389"/>
    </source>
</evidence>
<dbReference type="SUPFAM" id="SSF53335">
    <property type="entry name" value="S-adenosyl-L-methionine-dependent methyltransferases"/>
    <property type="match status" value="1"/>
</dbReference>
<reference evidence="7 8" key="1">
    <citation type="submission" date="2019-09" db="EMBL/GenBank/DDBJ databases">
        <authorList>
            <person name="Brejova B."/>
        </authorList>
    </citation>
    <scope>NUCLEOTIDE SEQUENCE [LARGE SCALE GENOMIC DNA]</scope>
</reference>
<feature type="domain" description="Methyltransferase" evidence="6">
    <location>
        <begin position="68"/>
        <end position="213"/>
    </location>
</feature>
<dbReference type="CDD" id="cd02440">
    <property type="entry name" value="AdoMet_MTases"/>
    <property type="match status" value="1"/>
</dbReference>
<evidence type="ECO:0000256" key="4">
    <source>
        <dbReference type="ARBA" id="ARBA00022691"/>
    </source>
</evidence>
<dbReference type="HAMAP" id="MF_03188">
    <property type="entry name" value="Methyltr_EFM4"/>
    <property type="match status" value="1"/>
</dbReference>
<dbReference type="OrthoDB" id="10069295at2759"/>
<evidence type="ECO:0000259" key="6">
    <source>
        <dbReference type="Pfam" id="PF13847"/>
    </source>
</evidence>
<dbReference type="AlphaFoldDB" id="A0A5E8BPY9"/>
<dbReference type="Proteomes" id="UP000398389">
    <property type="component" value="Unassembled WGS sequence"/>
</dbReference>
<dbReference type="PANTHER" id="PTHR12843:SF5">
    <property type="entry name" value="EEF1A LYSINE METHYLTRANSFERASE 2"/>
    <property type="match status" value="1"/>
</dbReference>
<evidence type="ECO:0000256" key="2">
    <source>
        <dbReference type="ARBA" id="ARBA00022603"/>
    </source>
</evidence>
<dbReference type="InterPro" id="IPR029063">
    <property type="entry name" value="SAM-dependent_MTases_sf"/>
</dbReference>
<dbReference type="GO" id="GO:0032259">
    <property type="term" value="P:methylation"/>
    <property type="evidence" value="ECO:0007669"/>
    <property type="project" value="UniProtKB-KW"/>
</dbReference>
<keyword evidence="4 5" id="KW-0949">S-adenosyl-L-methionine</keyword>
<dbReference type="GO" id="GO:0016192">
    <property type="term" value="P:vesicle-mediated transport"/>
    <property type="evidence" value="ECO:0007669"/>
    <property type="project" value="UniProtKB-UniRule"/>
</dbReference>
<comment type="similarity">
    <text evidence="5">Belongs to the class I-like SAM-binding methyltransferase superfamily. EFM4 family.</text>
</comment>
<evidence type="ECO:0000313" key="7">
    <source>
        <dbReference type="EMBL" id="VVT50833.1"/>
    </source>
</evidence>
<gene>
    <name evidence="5" type="primary">EFM4</name>
    <name evidence="7" type="ORF">SAPINGB_P002895</name>
</gene>
<dbReference type="GO" id="GO:0005737">
    <property type="term" value="C:cytoplasm"/>
    <property type="evidence" value="ECO:0007669"/>
    <property type="project" value="UniProtKB-SubCell"/>
</dbReference>
<evidence type="ECO:0000256" key="1">
    <source>
        <dbReference type="ARBA" id="ARBA00022490"/>
    </source>
</evidence>
<comment type="subcellular location">
    <subcellularLocation>
        <location evidence="5">Cytoplasm</location>
    </subcellularLocation>
</comment>
<protein>
    <recommendedName>
        <fullName evidence="5">Protein-lysine N-methyltransferase EFM4</fullName>
        <ecNumber evidence="5">2.1.1.-</ecNumber>
    </recommendedName>
    <alternativeName>
        <fullName evidence="5">Elongation factor methyltransferase 4</fullName>
    </alternativeName>
</protein>
<evidence type="ECO:0000256" key="3">
    <source>
        <dbReference type="ARBA" id="ARBA00022679"/>
    </source>
</evidence>
<keyword evidence="1 5" id="KW-0963">Cytoplasm</keyword>
<keyword evidence="5" id="KW-0813">Transport</keyword>
<sequence>MADQVEKLNPSKLGTQEYWDNFYKLELSNFQENNADTGENWFSDSNAQEQMVRYLEDLAAEGDVINEESTSFIDLGTGNGQLLIGVREAGFQGHLTGIDYSEPSVEFARKVVVENEDWDPEDGTYDFRHADFLGSTAWNPDSHQWDVVMDKGTLDAIALANITYNHEGKSLTGVELYPFRVADMVKPNGIFLITSCNFTESELIKIIESDERLRYYDKVEYPTFEFGGVKGQTVCTVVFKKQ</sequence>
<dbReference type="Gene3D" id="3.40.50.150">
    <property type="entry name" value="Vaccinia Virus protein VP39"/>
    <property type="match status" value="1"/>
</dbReference>
<dbReference type="InterPro" id="IPR026635">
    <property type="entry name" value="Efm4/METTL10"/>
</dbReference>
<dbReference type="InterPro" id="IPR025714">
    <property type="entry name" value="Methyltranfer_dom"/>
</dbReference>
<name>A0A5E8BPY9_9ASCO</name>
<keyword evidence="3 5" id="KW-0808">Transferase</keyword>
<dbReference type="Pfam" id="PF13847">
    <property type="entry name" value="Methyltransf_31"/>
    <property type="match status" value="1"/>
</dbReference>
<keyword evidence="8" id="KW-1185">Reference proteome</keyword>
<comment type="function">
    <text evidence="5">S-adenosyl-L-methionine-dependent protein-lysine N-methyltransferase that mono- and dimethylates elongation factor 1-alpha at 'Lys-316'. May play a role in intracellular transport.</text>
</comment>
<organism evidence="7 8">
    <name type="scientific">Magnusiomyces paraingens</name>
    <dbReference type="NCBI Taxonomy" id="2606893"/>
    <lineage>
        <taxon>Eukaryota</taxon>
        <taxon>Fungi</taxon>
        <taxon>Dikarya</taxon>
        <taxon>Ascomycota</taxon>
        <taxon>Saccharomycotina</taxon>
        <taxon>Dipodascomycetes</taxon>
        <taxon>Dipodascales</taxon>
        <taxon>Dipodascaceae</taxon>
        <taxon>Magnusiomyces</taxon>
    </lineage>
</organism>
<evidence type="ECO:0000256" key="5">
    <source>
        <dbReference type="HAMAP-Rule" id="MF_03188"/>
    </source>
</evidence>
<keyword evidence="2 5" id="KW-0489">Methyltransferase</keyword>
<dbReference type="GO" id="GO:0016279">
    <property type="term" value="F:protein-lysine N-methyltransferase activity"/>
    <property type="evidence" value="ECO:0007669"/>
    <property type="project" value="UniProtKB-UniRule"/>
</dbReference>
<accession>A0A5E8BPY9</accession>
<dbReference type="EC" id="2.1.1.-" evidence="5"/>
<proteinExistence type="inferred from homology"/>
<dbReference type="EMBL" id="CABVLU010000002">
    <property type="protein sequence ID" value="VVT50833.1"/>
    <property type="molecule type" value="Genomic_DNA"/>
</dbReference>